<organism evidence="2 3">
    <name type="scientific">Vibrio kanaloae</name>
    <dbReference type="NCBI Taxonomy" id="170673"/>
    <lineage>
        <taxon>Bacteria</taxon>
        <taxon>Pseudomonadati</taxon>
        <taxon>Pseudomonadota</taxon>
        <taxon>Gammaproteobacteria</taxon>
        <taxon>Vibrionales</taxon>
        <taxon>Vibrionaceae</taxon>
        <taxon>Vibrio</taxon>
    </lineage>
</organism>
<evidence type="ECO:0000313" key="3">
    <source>
        <dbReference type="Proteomes" id="UP000307574"/>
    </source>
</evidence>
<dbReference type="AlphaFoldDB" id="A0A4U1YMR1"/>
<comment type="caution">
    <text evidence="2">The sequence shown here is derived from an EMBL/GenBank/DDBJ whole genome shotgun (WGS) entry which is preliminary data.</text>
</comment>
<sequence length="290" mass="33080">MNHTPSITAMSARSTTVNKKYQLVAVLTLLLGLMGCSEQDYPDDDNFYPWRIGAAISYNYPAGINQAYGVNYKEDWTSVMLPYGGLLQSRYDMEKYRRYISPDYDGYALPLGVPVNYTPFQLGSGIKSLPDELYIYWGSHGYRYATVVEVTAQIKAAMVKPYPHPKNETRNCYQTKFLFGFLPDGRAKLWLDGCLFLTYVGEYKPTKAVPVPPPEPKEKPKELTPEQIDKYGHLLFDIEISKKPEPPKAYPRPSRDDPIPWDKVNQVWVDPDRTVQNIDDVISPTSLTNK</sequence>
<protein>
    <submittedName>
        <fullName evidence="2">DUF2931 family protein</fullName>
    </submittedName>
</protein>
<evidence type="ECO:0000256" key="1">
    <source>
        <dbReference type="SAM" id="MobiDB-lite"/>
    </source>
</evidence>
<evidence type="ECO:0000313" key="2">
    <source>
        <dbReference type="EMBL" id="TKF21982.1"/>
    </source>
</evidence>
<dbReference type="Pfam" id="PF11153">
    <property type="entry name" value="DUF2931"/>
    <property type="match status" value="1"/>
</dbReference>
<dbReference type="EMBL" id="SYUV01000183">
    <property type="protein sequence ID" value="TKF21982.1"/>
    <property type="molecule type" value="Genomic_DNA"/>
</dbReference>
<accession>A0A4U1YMR1</accession>
<feature type="region of interest" description="Disordered" evidence="1">
    <location>
        <begin position="242"/>
        <end position="262"/>
    </location>
</feature>
<dbReference type="Proteomes" id="UP000307574">
    <property type="component" value="Unassembled WGS sequence"/>
</dbReference>
<dbReference type="InterPro" id="IPR021326">
    <property type="entry name" value="DUF2931"/>
</dbReference>
<reference evidence="2 3" key="1">
    <citation type="submission" date="2019-04" db="EMBL/GenBank/DDBJ databases">
        <title>A reverse ecology approach based on a biological definition of microbial populations.</title>
        <authorList>
            <person name="Arevalo P."/>
            <person name="Vaninsberghe D."/>
            <person name="Elsherbini J."/>
            <person name="Gore J."/>
            <person name="Polz M."/>
        </authorList>
    </citation>
    <scope>NUCLEOTIDE SEQUENCE [LARGE SCALE GENOMIC DNA]</scope>
    <source>
        <strain evidence="2 3">10N.261.46.F4</strain>
    </source>
</reference>
<name>A0A4U1YMR1_9VIBR</name>
<proteinExistence type="predicted"/>
<gene>
    <name evidence="2" type="ORF">FCV50_23705</name>
</gene>